<keyword evidence="2" id="KW-1185">Reference proteome</keyword>
<gene>
    <name evidence="1" type="ORF">QYM36_009304</name>
</gene>
<name>A0AA88HN69_ARTSF</name>
<organism evidence="1 2">
    <name type="scientific">Artemia franciscana</name>
    <name type="common">Brine shrimp</name>
    <name type="synonym">Artemia sanfranciscana</name>
    <dbReference type="NCBI Taxonomy" id="6661"/>
    <lineage>
        <taxon>Eukaryota</taxon>
        <taxon>Metazoa</taxon>
        <taxon>Ecdysozoa</taxon>
        <taxon>Arthropoda</taxon>
        <taxon>Crustacea</taxon>
        <taxon>Branchiopoda</taxon>
        <taxon>Anostraca</taxon>
        <taxon>Artemiidae</taxon>
        <taxon>Artemia</taxon>
    </lineage>
</organism>
<dbReference type="AlphaFoldDB" id="A0AA88HN69"/>
<protein>
    <submittedName>
        <fullName evidence="1">Uncharacterized protein</fullName>
    </submittedName>
</protein>
<evidence type="ECO:0000313" key="2">
    <source>
        <dbReference type="Proteomes" id="UP001187531"/>
    </source>
</evidence>
<dbReference type="Proteomes" id="UP001187531">
    <property type="component" value="Unassembled WGS sequence"/>
</dbReference>
<sequence>MCLVPPAYLFPQVNYEDHMLSSVSSGALSLAEQSRWFKDNIFLEYVKHFVKRTKSDVKSTILLDLDNRNLNTNFNRRSSRAYFTVFLGKI</sequence>
<proteinExistence type="predicted"/>
<evidence type="ECO:0000313" key="1">
    <source>
        <dbReference type="EMBL" id="KAK2713389.1"/>
    </source>
</evidence>
<comment type="caution">
    <text evidence="1">The sequence shown here is derived from an EMBL/GenBank/DDBJ whole genome shotgun (WGS) entry which is preliminary data.</text>
</comment>
<reference evidence="1" key="1">
    <citation type="submission" date="2023-07" db="EMBL/GenBank/DDBJ databases">
        <title>Chromosome-level genome assembly of Artemia franciscana.</title>
        <authorList>
            <person name="Jo E."/>
        </authorList>
    </citation>
    <scope>NUCLEOTIDE SEQUENCE</scope>
    <source>
        <tissue evidence="1">Whole body</tissue>
    </source>
</reference>
<dbReference type="EMBL" id="JAVRJZ010000014">
    <property type="protein sequence ID" value="KAK2713389.1"/>
    <property type="molecule type" value="Genomic_DNA"/>
</dbReference>
<accession>A0AA88HN69</accession>